<comment type="caution">
    <text evidence="3">The sequence shown here is derived from an EMBL/GenBank/DDBJ whole genome shotgun (WGS) entry which is preliminary data.</text>
</comment>
<evidence type="ECO:0000259" key="2">
    <source>
        <dbReference type="Pfam" id="PF14529"/>
    </source>
</evidence>
<organism evidence="3 4">
    <name type="scientific">Danaus plexippus plexippus</name>
    <dbReference type="NCBI Taxonomy" id="278856"/>
    <lineage>
        <taxon>Eukaryota</taxon>
        <taxon>Metazoa</taxon>
        <taxon>Ecdysozoa</taxon>
        <taxon>Arthropoda</taxon>
        <taxon>Hexapoda</taxon>
        <taxon>Insecta</taxon>
        <taxon>Pterygota</taxon>
        <taxon>Neoptera</taxon>
        <taxon>Endopterygota</taxon>
        <taxon>Lepidoptera</taxon>
        <taxon>Glossata</taxon>
        <taxon>Ditrysia</taxon>
        <taxon>Papilionoidea</taxon>
        <taxon>Nymphalidae</taxon>
        <taxon>Danainae</taxon>
        <taxon>Danaini</taxon>
        <taxon>Danaina</taxon>
        <taxon>Danaus</taxon>
        <taxon>Danaus</taxon>
    </lineage>
</organism>
<keyword evidence="4" id="KW-1185">Reference proteome</keyword>
<protein>
    <submittedName>
        <fullName evidence="3">Reverse transcrpitase</fullName>
    </submittedName>
</protein>
<dbReference type="AlphaFoldDB" id="A0A212F3N1"/>
<evidence type="ECO:0000313" key="4">
    <source>
        <dbReference type="Proteomes" id="UP000007151"/>
    </source>
</evidence>
<evidence type="ECO:0000256" key="1">
    <source>
        <dbReference type="SAM" id="MobiDB-lite"/>
    </source>
</evidence>
<proteinExistence type="predicted"/>
<dbReference type="InParanoid" id="A0A212F3N1"/>
<dbReference type="InterPro" id="IPR005135">
    <property type="entry name" value="Endo/exonuclease/phosphatase"/>
</dbReference>
<evidence type="ECO:0000313" key="3">
    <source>
        <dbReference type="EMBL" id="OWR48346.1"/>
    </source>
</evidence>
<reference evidence="3 4" key="1">
    <citation type="journal article" date="2011" name="Cell">
        <title>The monarch butterfly genome yields insights into long-distance migration.</title>
        <authorList>
            <person name="Zhan S."/>
            <person name="Merlin C."/>
            <person name="Boore J.L."/>
            <person name="Reppert S.M."/>
        </authorList>
    </citation>
    <scope>NUCLEOTIDE SEQUENCE [LARGE SCALE GENOMIC DNA]</scope>
    <source>
        <strain evidence="3">F-2</strain>
    </source>
</reference>
<dbReference type="KEGG" id="dpl:KGM_205864"/>
<name>A0A212F3N1_DANPL</name>
<dbReference type="GO" id="GO:0003824">
    <property type="term" value="F:catalytic activity"/>
    <property type="evidence" value="ECO:0007669"/>
    <property type="project" value="InterPro"/>
</dbReference>
<gene>
    <name evidence="3" type="ORF">KGM_205864</name>
</gene>
<dbReference type="Gene3D" id="3.60.10.10">
    <property type="entry name" value="Endonuclease/exonuclease/phosphatase"/>
    <property type="match status" value="1"/>
</dbReference>
<feature type="region of interest" description="Disordered" evidence="1">
    <location>
        <begin position="295"/>
        <end position="318"/>
    </location>
</feature>
<sequence>MERWMASTDLVPSNRGSVSTCVRQQGESIVDLTLVSSSAAHRIVNWRVQEDTETLSDHRLICFDVTSHTSEPAPTTSPSGGPRWSVRRLDRVLLEEAAVVASWAPLSSADAASGAEWLNEASRNICDASMPRVSSTAVRRRQAYWWQPELMQLQRACVAAKSRYKRYRRRRLRDEGEEQALYDAYRGACITFRDAITKAKREAWEEWLQLLDDDPWGKPYKWVRQKLRPAAPPLTQNLHPELRSRVISALFPSRAEWHSHAMTHRAESSEDEEEAIPPVSTVELREAVRRMGLKTTAPGLDGVPGKAVEYRGGGKRGS</sequence>
<dbReference type="EMBL" id="AGBW02010526">
    <property type="protein sequence ID" value="OWR48346.1"/>
    <property type="molecule type" value="Genomic_DNA"/>
</dbReference>
<dbReference type="Pfam" id="PF14529">
    <property type="entry name" value="Exo_endo_phos_2"/>
    <property type="match status" value="1"/>
</dbReference>
<dbReference type="Proteomes" id="UP000007151">
    <property type="component" value="Unassembled WGS sequence"/>
</dbReference>
<accession>A0A212F3N1</accession>
<dbReference type="SUPFAM" id="SSF56219">
    <property type="entry name" value="DNase I-like"/>
    <property type="match status" value="1"/>
</dbReference>
<dbReference type="InterPro" id="IPR036691">
    <property type="entry name" value="Endo/exonu/phosph_ase_sf"/>
</dbReference>
<feature type="domain" description="Endonuclease/exonuclease/phosphatase" evidence="2">
    <location>
        <begin position="3"/>
        <end position="61"/>
    </location>
</feature>